<protein>
    <submittedName>
        <fullName evidence="3">Uncharacterized protein</fullName>
    </submittedName>
</protein>
<keyword evidence="4" id="KW-1185">Reference proteome</keyword>
<keyword evidence="2" id="KW-0732">Signal</keyword>
<name>A0ABD3QLX1_9STRA</name>
<evidence type="ECO:0000313" key="3">
    <source>
        <dbReference type="EMBL" id="KAL3801029.1"/>
    </source>
</evidence>
<organism evidence="3 4">
    <name type="scientific">Cyclotella cryptica</name>
    <dbReference type="NCBI Taxonomy" id="29204"/>
    <lineage>
        <taxon>Eukaryota</taxon>
        <taxon>Sar</taxon>
        <taxon>Stramenopiles</taxon>
        <taxon>Ochrophyta</taxon>
        <taxon>Bacillariophyta</taxon>
        <taxon>Coscinodiscophyceae</taxon>
        <taxon>Thalassiosirophycidae</taxon>
        <taxon>Stephanodiscales</taxon>
        <taxon>Stephanodiscaceae</taxon>
        <taxon>Cyclotella</taxon>
    </lineage>
</organism>
<gene>
    <name evidence="3" type="ORF">HJC23_002322</name>
</gene>
<dbReference type="Proteomes" id="UP001516023">
    <property type="component" value="Unassembled WGS sequence"/>
</dbReference>
<feature type="chain" id="PRO_5044839530" evidence="2">
    <location>
        <begin position="17"/>
        <end position="358"/>
    </location>
</feature>
<feature type="region of interest" description="Disordered" evidence="1">
    <location>
        <begin position="77"/>
        <end position="136"/>
    </location>
</feature>
<evidence type="ECO:0000256" key="1">
    <source>
        <dbReference type="SAM" id="MobiDB-lite"/>
    </source>
</evidence>
<dbReference type="AlphaFoldDB" id="A0ABD3QLX1"/>
<accession>A0ABD3QLX1</accession>
<dbReference type="EMBL" id="JABMIG020000029">
    <property type="protein sequence ID" value="KAL3801029.1"/>
    <property type="molecule type" value="Genomic_DNA"/>
</dbReference>
<comment type="caution">
    <text evidence="3">The sequence shown here is derived from an EMBL/GenBank/DDBJ whole genome shotgun (WGS) entry which is preliminary data.</text>
</comment>
<feature type="signal peptide" evidence="2">
    <location>
        <begin position="1"/>
        <end position="16"/>
    </location>
</feature>
<proteinExistence type="predicted"/>
<feature type="region of interest" description="Disordered" evidence="1">
    <location>
        <begin position="211"/>
        <end position="235"/>
    </location>
</feature>
<evidence type="ECO:0000256" key="2">
    <source>
        <dbReference type="SAM" id="SignalP"/>
    </source>
</evidence>
<feature type="compositionally biased region" description="Low complexity" evidence="1">
    <location>
        <begin position="116"/>
        <end position="132"/>
    </location>
</feature>
<feature type="compositionally biased region" description="Acidic residues" evidence="1">
    <location>
        <begin position="216"/>
        <end position="233"/>
    </location>
</feature>
<evidence type="ECO:0000313" key="4">
    <source>
        <dbReference type="Proteomes" id="UP001516023"/>
    </source>
</evidence>
<feature type="compositionally biased region" description="Polar residues" evidence="1">
    <location>
        <begin position="98"/>
        <end position="107"/>
    </location>
</feature>
<reference evidence="3 4" key="1">
    <citation type="journal article" date="2020" name="G3 (Bethesda)">
        <title>Improved Reference Genome for Cyclotella cryptica CCMP332, a Model for Cell Wall Morphogenesis, Salinity Adaptation, and Lipid Production in Diatoms (Bacillariophyta).</title>
        <authorList>
            <person name="Roberts W.R."/>
            <person name="Downey K.M."/>
            <person name="Ruck E.C."/>
            <person name="Traller J.C."/>
            <person name="Alverson A.J."/>
        </authorList>
    </citation>
    <scope>NUCLEOTIDE SEQUENCE [LARGE SCALE GENOMIC DNA]</scope>
    <source>
        <strain evidence="3 4">CCMP332</strain>
    </source>
</reference>
<sequence>MFSLLPIITLFFPCHSTTIAAAFSPSRHHYHHHHSVSQITKYTTTPITKTPTKSPQPLQMGFLDDLLKDAFSNDPNLSRNGVDGAIDQGGDDDDEWSLNINTNTPKTKVQRRWLESQQSKPQQTQQPSLSKLGAPLSSPLLTNTQWKLSLYLTGVPDNDPSSDLYGSRTNVSLRDRKLGLGVNLPEEATGSVLLRLQDGGTVTIVTSWFGRRNADDGDDDADATSIGNEEEESNMICPPDISGQWKLSDDGRMLRIGIPIRGYKRTVTTRGTIQKIYWSSQEESTTQTSTTYSIPEGMIYGDVTVGYGEAGRLCMLEERGEGGGVLPGGLLRVEKKMGVLGASSKMVPCGRFSGKIMD</sequence>